<dbReference type="Pfam" id="PF18044">
    <property type="entry name" value="zf-CCCH_4"/>
    <property type="match status" value="1"/>
</dbReference>
<dbReference type="InterPro" id="IPR041367">
    <property type="entry name" value="Znf-CCCH_4"/>
</dbReference>
<name>A0A8H5LMA5_9AGAR</name>
<keyword evidence="2 4" id="KW-0863">Zinc-finger</keyword>
<dbReference type="OrthoDB" id="1431934at2759"/>
<protein>
    <recommendedName>
        <fullName evidence="6">C3H1-type domain-containing protein</fullName>
    </recommendedName>
</protein>
<feature type="compositionally biased region" description="Polar residues" evidence="5">
    <location>
        <begin position="10"/>
        <end position="36"/>
    </location>
</feature>
<organism evidence="7 8">
    <name type="scientific">Leucocoprinus leucothites</name>
    <dbReference type="NCBI Taxonomy" id="201217"/>
    <lineage>
        <taxon>Eukaryota</taxon>
        <taxon>Fungi</taxon>
        <taxon>Dikarya</taxon>
        <taxon>Basidiomycota</taxon>
        <taxon>Agaricomycotina</taxon>
        <taxon>Agaricomycetes</taxon>
        <taxon>Agaricomycetidae</taxon>
        <taxon>Agaricales</taxon>
        <taxon>Agaricineae</taxon>
        <taxon>Agaricaceae</taxon>
        <taxon>Leucocoprinus</taxon>
    </lineage>
</organism>
<feature type="region of interest" description="Disordered" evidence="5">
    <location>
        <begin position="78"/>
        <end position="134"/>
    </location>
</feature>
<feature type="region of interest" description="Disordered" evidence="5">
    <location>
        <begin position="1"/>
        <end position="41"/>
    </location>
</feature>
<evidence type="ECO:0000313" key="8">
    <source>
        <dbReference type="Proteomes" id="UP000559027"/>
    </source>
</evidence>
<proteinExistence type="predicted"/>
<evidence type="ECO:0000259" key="6">
    <source>
        <dbReference type="PROSITE" id="PS50103"/>
    </source>
</evidence>
<keyword evidence="3 4" id="KW-0862">Zinc</keyword>
<keyword evidence="8" id="KW-1185">Reference proteome</keyword>
<comment type="caution">
    <text evidence="7">The sequence shown here is derived from an EMBL/GenBank/DDBJ whole genome shotgun (WGS) entry which is preliminary data.</text>
</comment>
<evidence type="ECO:0000256" key="1">
    <source>
        <dbReference type="ARBA" id="ARBA00022723"/>
    </source>
</evidence>
<evidence type="ECO:0000256" key="5">
    <source>
        <dbReference type="SAM" id="MobiDB-lite"/>
    </source>
</evidence>
<feature type="zinc finger region" description="C3H1-type" evidence="4">
    <location>
        <begin position="45"/>
        <end position="72"/>
    </location>
</feature>
<dbReference type="AlphaFoldDB" id="A0A8H5LMA5"/>
<feature type="compositionally biased region" description="Low complexity" evidence="5">
    <location>
        <begin position="112"/>
        <end position="123"/>
    </location>
</feature>
<dbReference type="EMBL" id="JAACJO010000002">
    <property type="protein sequence ID" value="KAF5362497.1"/>
    <property type="molecule type" value="Genomic_DNA"/>
</dbReference>
<gene>
    <name evidence="7" type="ORF">D9756_002297</name>
</gene>
<sequence>MRQTPENRNDNTSTSTQATPSEPTSVSTDAQATGGRSKNVIRAVKKVDNPCRAFKAGSCQWGDKCNLKHDISVSGTGGHIAAAKPSASSSKSDEPLATAGKNAHRRKGQGKDSALSTSDDAAAPQANAEEDLSRAQVQAEAARKARQESSRLAQERIAVARRELQLGREREEARERERAVARRRRQKEEWAQESVMTIQQVVGSSFIKFGAGLTIQHVICGFEASRVLVKNLPRDAKPTEVLELFTQQGIAEEDLVILSTDIVGGSQQATILGKAVDFDTVVTVLDGVKFRGQSPIEFVVCECLSQGRTMGVSIRNSHHLTVSWRHAFLTMLAHYPHLGPWEMSQKAQELDRGLLDGQRVRAMLHWEQQSTDDSYDFSYPRTSQQTIKIIKISNTTTV</sequence>
<dbReference type="PROSITE" id="PS50103">
    <property type="entry name" value="ZF_C3H1"/>
    <property type="match status" value="1"/>
</dbReference>
<feature type="domain" description="C3H1-type" evidence="6">
    <location>
        <begin position="45"/>
        <end position="72"/>
    </location>
</feature>
<dbReference type="Gene3D" id="4.10.1000.10">
    <property type="entry name" value="Zinc finger, CCCH-type"/>
    <property type="match status" value="1"/>
</dbReference>
<feature type="compositionally biased region" description="Low complexity" evidence="5">
    <location>
        <begin position="81"/>
        <end position="90"/>
    </location>
</feature>
<keyword evidence="1 4" id="KW-0479">Metal-binding</keyword>
<accession>A0A8H5LMA5</accession>
<evidence type="ECO:0000313" key="7">
    <source>
        <dbReference type="EMBL" id="KAF5362497.1"/>
    </source>
</evidence>
<dbReference type="InterPro" id="IPR000571">
    <property type="entry name" value="Znf_CCCH"/>
</dbReference>
<reference evidence="7 8" key="1">
    <citation type="journal article" date="2020" name="ISME J.">
        <title>Uncovering the hidden diversity of litter-decomposition mechanisms in mushroom-forming fungi.</title>
        <authorList>
            <person name="Floudas D."/>
            <person name="Bentzer J."/>
            <person name="Ahren D."/>
            <person name="Johansson T."/>
            <person name="Persson P."/>
            <person name="Tunlid A."/>
        </authorList>
    </citation>
    <scope>NUCLEOTIDE SEQUENCE [LARGE SCALE GENOMIC DNA]</scope>
    <source>
        <strain evidence="7 8">CBS 146.42</strain>
    </source>
</reference>
<evidence type="ECO:0000256" key="4">
    <source>
        <dbReference type="PROSITE-ProRule" id="PRU00723"/>
    </source>
</evidence>
<dbReference type="Proteomes" id="UP000559027">
    <property type="component" value="Unassembled WGS sequence"/>
</dbReference>
<evidence type="ECO:0000256" key="3">
    <source>
        <dbReference type="ARBA" id="ARBA00022833"/>
    </source>
</evidence>
<evidence type="ECO:0000256" key="2">
    <source>
        <dbReference type="ARBA" id="ARBA00022771"/>
    </source>
</evidence>
<dbReference type="GO" id="GO:0008270">
    <property type="term" value="F:zinc ion binding"/>
    <property type="evidence" value="ECO:0007669"/>
    <property type="project" value="UniProtKB-KW"/>
</dbReference>